<dbReference type="OrthoDB" id="280278at2"/>
<dbReference type="PANTHER" id="PTHR33937:SF2">
    <property type="entry name" value="DINITROGENASE IRON-MOLYBDENUM COFACTOR BIOSYNTHESIS DOMAIN-CONTAINING PROTEIN"/>
    <property type="match status" value="1"/>
</dbReference>
<dbReference type="PANTHER" id="PTHR33937">
    <property type="entry name" value="IRON-MOLYBDENUM PROTEIN-RELATED-RELATED"/>
    <property type="match status" value="1"/>
</dbReference>
<dbReference type="SUPFAM" id="SSF53146">
    <property type="entry name" value="Nitrogenase accessory factor-like"/>
    <property type="match status" value="1"/>
</dbReference>
<dbReference type="Gene3D" id="3.30.420.130">
    <property type="entry name" value="Dinitrogenase iron-molybdenum cofactor biosynthesis domain"/>
    <property type="match status" value="1"/>
</dbReference>
<dbReference type="InterPro" id="IPR051840">
    <property type="entry name" value="NifX/NifY_domain"/>
</dbReference>
<feature type="domain" description="Dinitrogenase iron-molybdenum cofactor biosynthesis" evidence="2">
    <location>
        <begin position="16"/>
        <end position="111"/>
    </location>
</feature>
<dbReference type="EMBL" id="NQVN01000013">
    <property type="protein sequence ID" value="PIO97936.1"/>
    <property type="molecule type" value="Genomic_DNA"/>
</dbReference>
<proteinExistence type="predicted"/>
<protein>
    <submittedName>
        <fullName evidence="3">Dinitrogenase iron-molybdenum cofactor biosynthesis protein</fullName>
    </submittedName>
</protein>
<accession>A0A2G9WTA2</accession>
<dbReference type="CDD" id="cd00852">
    <property type="entry name" value="NifB"/>
    <property type="match status" value="1"/>
</dbReference>
<keyword evidence="4" id="KW-1185">Reference proteome</keyword>
<dbReference type="Proteomes" id="UP000231070">
    <property type="component" value="Unassembled WGS sequence"/>
</dbReference>
<dbReference type="AlphaFoldDB" id="A0A2G9WTA2"/>
<dbReference type="RefSeq" id="WP_100081801.1">
    <property type="nucleotide sequence ID" value="NZ_NQVN01000013.1"/>
</dbReference>
<dbReference type="InterPro" id="IPR003731">
    <property type="entry name" value="Di-Nase_FeMo-co_biosynth"/>
</dbReference>
<name>A0A2G9WTA2_9HYPH</name>
<dbReference type="InterPro" id="IPR036105">
    <property type="entry name" value="DiNase_FeMo-co_biosyn_sf"/>
</dbReference>
<gene>
    <name evidence="3" type="ORF">CJ014_17575</name>
</gene>
<evidence type="ECO:0000313" key="3">
    <source>
        <dbReference type="EMBL" id="PIO97936.1"/>
    </source>
</evidence>
<keyword evidence="1" id="KW-0535">Nitrogen fixation</keyword>
<reference evidence="3 4" key="1">
    <citation type="submission" date="2017-08" db="EMBL/GenBank/DDBJ databases">
        <title>Pleomorphomonas carboxidotrophicus sp. nov., a new mesophilic hydrogenogenic carboxidotroph.</title>
        <authorList>
            <person name="Esquivel-Elizondo S."/>
            <person name="Krajmalnik-Brown R."/>
            <person name="Maldonado J."/>
        </authorList>
    </citation>
    <scope>NUCLEOTIDE SEQUENCE [LARGE SCALE GENOMIC DNA]</scope>
    <source>
        <strain evidence="3 4">SVCO-16</strain>
    </source>
</reference>
<evidence type="ECO:0000313" key="4">
    <source>
        <dbReference type="Proteomes" id="UP000231070"/>
    </source>
</evidence>
<dbReference type="InterPro" id="IPR034165">
    <property type="entry name" value="NifB_C"/>
</dbReference>
<organism evidence="3 4">
    <name type="scientific">Pleomorphomonas carboxyditropha</name>
    <dbReference type="NCBI Taxonomy" id="2023338"/>
    <lineage>
        <taxon>Bacteria</taxon>
        <taxon>Pseudomonadati</taxon>
        <taxon>Pseudomonadota</taxon>
        <taxon>Alphaproteobacteria</taxon>
        <taxon>Hyphomicrobiales</taxon>
        <taxon>Pleomorphomonadaceae</taxon>
        <taxon>Pleomorphomonas</taxon>
    </lineage>
</organism>
<comment type="caution">
    <text evidence="3">The sequence shown here is derived from an EMBL/GenBank/DDBJ whole genome shotgun (WGS) entry which is preliminary data.</text>
</comment>
<sequence>MTLSSPVRVAIGTASGARVSEHFGHATRFEIWEVGPAGTRFLETRNNRPACGSGCGDRADEVMDASVALVADCRAVVVSRLGECAINRLSRLGILAFETDDRVDDALRELAAFDGLFTAETAA</sequence>
<evidence type="ECO:0000259" key="2">
    <source>
        <dbReference type="Pfam" id="PF02579"/>
    </source>
</evidence>
<evidence type="ECO:0000256" key="1">
    <source>
        <dbReference type="ARBA" id="ARBA00023231"/>
    </source>
</evidence>
<dbReference type="Pfam" id="PF02579">
    <property type="entry name" value="Nitro_FeMo-Co"/>
    <property type="match status" value="1"/>
</dbReference>